<dbReference type="PATRIC" id="fig|1423816.3.peg.1544"/>
<feature type="domain" description="Mannitol dehydrogenase C-terminal" evidence="4">
    <location>
        <begin position="331"/>
        <end position="528"/>
    </location>
</feature>
<gene>
    <name evidence="5" type="ORF">FD51_GL001480</name>
</gene>
<dbReference type="SUPFAM" id="SSF51735">
    <property type="entry name" value="NAD(P)-binding Rossmann-fold domains"/>
    <property type="match status" value="1"/>
</dbReference>
<dbReference type="EMBL" id="AZCT01000002">
    <property type="protein sequence ID" value="KRK13277.1"/>
    <property type="molecule type" value="Genomic_DNA"/>
</dbReference>
<evidence type="ECO:0000313" key="5">
    <source>
        <dbReference type="EMBL" id="KRK13277.1"/>
    </source>
</evidence>
<organism evidence="5 6">
    <name type="scientific">Lacticaseibacillus zeae DSM 20178 = KCTC 3804</name>
    <dbReference type="NCBI Taxonomy" id="1423816"/>
    <lineage>
        <taxon>Bacteria</taxon>
        <taxon>Bacillati</taxon>
        <taxon>Bacillota</taxon>
        <taxon>Bacilli</taxon>
        <taxon>Lactobacillales</taxon>
        <taxon>Lactobacillaceae</taxon>
        <taxon>Lacticaseibacillus</taxon>
    </lineage>
</organism>
<dbReference type="eggNOG" id="COG0246">
    <property type="taxonomic scope" value="Bacteria"/>
</dbReference>
<dbReference type="InterPro" id="IPR050988">
    <property type="entry name" value="Mannitol_DH/Oxidoreductase"/>
</dbReference>
<dbReference type="Pfam" id="PF08125">
    <property type="entry name" value="Mannitol_dh_C"/>
    <property type="match status" value="1"/>
</dbReference>
<dbReference type="InterPro" id="IPR013328">
    <property type="entry name" value="6PGD_dom2"/>
</dbReference>
<dbReference type="Pfam" id="PF01232">
    <property type="entry name" value="Mannitol_dh"/>
    <property type="match status" value="1"/>
</dbReference>
<dbReference type="InterPro" id="IPR008927">
    <property type="entry name" value="6-PGluconate_DH-like_C_sf"/>
</dbReference>
<dbReference type="Proteomes" id="UP000051984">
    <property type="component" value="Unassembled WGS sequence"/>
</dbReference>
<dbReference type="AlphaFoldDB" id="A0A0R1EV74"/>
<comment type="catalytic activity">
    <reaction evidence="2">
        <text>D-mannitol 1-phosphate + NAD(+) = beta-D-fructose 6-phosphate + NADH + H(+)</text>
        <dbReference type="Rhea" id="RHEA:19661"/>
        <dbReference type="ChEBI" id="CHEBI:15378"/>
        <dbReference type="ChEBI" id="CHEBI:57540"/>
        <dbReference type="ChEBI" id="CHEBI:57634"/>
        <dbReference type="ChEBI" id="CHEBI:57945"/>
        <dbReference type="ChEBI" id="CHEBI:61381"/>
        <dbReference type="EC" id="1.1.1.17"/>
    </reaction>
</comment>
<name>A0A0R1EV74_LACZE</name>
<evidence type="ECO:0000259" key="4">
    <source>
        <dbReference type="Pfam" id="PF08125"/>
    </source>
</evidence>
<evidence type="ECO:0000313" key="6">
    <source>
        <dbReference type="Proteomes" id="UP000051984"/>
    </source>
</evidence>
<sequence length="550" mass="60869">MRRFIIVVKLTDDYQAKADEFKAAGIAVPQFDQEQMKQATRANPVWVHFGGGNLFRCFHAKIAQDLLNTGKLKSGVIVAETYDGDVPADIYKPYNDRVLQVVMQPDGTLDKTLIASVAEAIYYNKSNPDGWERLKDIFTQPSLQLVTMSITEKGYQLTDINGKLTPAAEADIAGKPDDAVTNMGAIARLLLARYEAGAKPIAMVSTDNFSENGKRYEDGILTIAKGWAKNGTVTQGFIDYLTDPKRVSFPWSMIDRITPNPAQNVADKLKAEGFEDTTIVHTPKHTNIAPFGNTEETHYLVIEDSFPNGRPALENAGVILTDRDTVNDADQMKVTACLNPLHTALAIYGNLLGYTSIASEVENPDLLTLIKYLGYKEDLPVVKDPKIINPKKFLDQLITKRLPNKNIPDTPQRIASDTSQKLPIRYGVTIQHYLDKGSDSVKQLKAIPLILAGWCRYLMALDDKGNAFTPSRDPLLDQLQPYVADIKLGSDADVHAALKPILSNDQIFGHDLYQIGLADQVEADFKKLIAGPGAVAKTLEQFRQDHEKEL</sequence>
<dbReference type="InterPro" id="IPR013118">
    <property type="entry name" value="Mannitol_DH_C"/>
</dbReference>
<dbReference type="GO" id="GO:0008926">
    <property type="term" value="F:mannitol-1-phosphate 5-dehydrogenase activity"/>
    <property type="evidence" value="ECO:0007669"/>
    <property type="project" value="UniProtKB-EC"/>
</dbReference>
<evidence type="ECO:0000256" key="1">
    <source>
        <dbReference type="ARBA" id="ARBA00023002"/>
    </source>
</evidence>
<comment type="caution">
    <text evidence="5">The sequence shown here is derived from an EMBL/GenBank/DDBJ whole genome shotgun (WGS) entry which is preliminary data.</text>
</comment>
<protein>
    <submittedName>
        <fullName evidence="5">Mannitol dehydrogenase domain-containing protein</fullName>
    </submittedName>
</protein>
<reference evidence="5 6" key="1">
    <citation type="journal article" date="2015" name="Genome Announc.">
        <title>Expanding the biotechnology potential of lactobacilli through comparative genomics of 213 strains and associated genera.</title>
        <authorList>
            <person name="Sun Z."/>
            <person name="Harris H.M."/>
            <person name="McCann A."/>
            <person name="Guo C."/>
            <person name="Argimon S."/>
            <person name="Zhang W."/>
            <person name="Yang X."/>
            <person name="Jeffery I.B."/>
            <person name="Cooney J.C."/>
            <person name="Kagawa T.F."/>
            <person name="Liu W."/>
            <person name="Song Y."/>
            <person name="Salvetti E."/>
            <person name="Wrobel A."/>
            <person name="Rasinkangas P."/>
            <person name="Parkhill J."/>
            <person name="Rea M.C."/>
            <person name="O'Sullivan O."/>
            <person name="Ritari J."/>
            <person name="Douillard F.P."/>
            <person name="Paul Ross R."/>
            <person name="Yang R."/>
            <person name="Briner A.E."/>
            <person name="Felis G.E."/>
            <person name="de Vos W.M."/>
            <person name="Barrangou R."/>
            <person name="Klaenhammer T.R."/>
            <person name="Caufield P.W."/>
            <person name="Cui Y."/>
            <person name="Zhang H."/>
            <person name="O'Toole P.W."/>
        </authorList>
    </citation>
    <scope>NUCLEOTIDE SEQUENCE [LARGE SCALE GENOMIC DNA]</scope>
    <source>
        <strain evidence="5 6">DSM 20178</strain>
    </source>
</reference>
<dbReference type="InterPro" id="IPR036291">
    <property type="entry name" value="NAD(P)-bd_dom_sf"/>
</dbReference>
<dbReference type="PANTHER" id="PTHR43362:SF1">
    <property type="entry name" value="MANNITOL DEHYDROGENASE 2-RELATED"/>
    <property type="match status" value="1"/>
</dbReference>
<evidence type="ECO:0000256" key="2">
    <source>
        <dbReference type="ARBA" id="ARBA00048615"/>
    </source>
</evidence>
<dbReference type="PANTHER" id="PTHR43362">
    <property type="entry name" value="MANNITOL DEHYDROGENASE DSF1-RELATED"/>
    <property type="match status" value="1"/>
</dbReference>
<dbReference type="InterPro" id="IPR013131">
    <property type="entry name" value="Mannitol_DH_N"/>
</dbReference>
<evidence type="ECO:0000259" key="3">
    <source>
        <dbReference type="Pfam" id="PF01232"/>
    </source>
</evidence>
<dbReference type="Gene3D" id="3.40.50.720">
    <property type="entry name" value="NAD(P)-binding Rossmann-like Domain"/>
    <property type="match status" value="1"/>
</dbReference>
<keyword evidence="1" id="KW-0560">Oxidoreductase</keyword>
<dbReference type="Gene3D" id="1.10.1040.10">
    <property type="entry name" value="N-(1-d-carboxylethyl)-l-norvaline Dehydrogenase, domain 2"/>
    <property type="match status" value="1"/>
</dbReference>
<dbReference type="SUPFAM" id="SSF48179">
    <property type="entry name" value="6-phosphogluconate dehydrogenase C-terminal domain-like"/>
    <property type="match status" value="1"/>
</dbReference>
<feature type="domain" description="Mannitol dehydrogenase N-terminal" evidence="3">
    <location>
        <begin position="47"/>
        <end position="272"/>
    </location>
</feature>
<accession>A0A0R1EV74</accession>
<proteinExistence type="predicted"/>